<evidence type="ECO:0000313" key="3">
    <source>
        <dbReference type="EMBL" id="SDN16731.1"/>
    </source>
</evidence>
<gene>
    <name evidence="3" type="ORF">SAMN05216259_10324</name>
</gene>
<evidence type="ECO:0000313" key="4">
    <source>
        <dbReference type="Proteomes" id="UP000199341"/>
    </source>
</evidence>
<feature type="compositionally biased region" description="Basic and acidic residues" evidence="1">
    <location>
        <begin position="59"/>
        <end position="73"/>
    </location>
</feature>
<feature type="domain" description="Helix-turn-helix" evidence="2">
    <location>
        <begin position="86"/>
        <end position="136"/>
    </location>
</feature>
<proteinExistence type="predicted"/>
<name>A0A1G9Z7G6_9ACTN</name>
<dbReference type="AlphaFoldDB" id="A0A1G9Z7G6"/>
<evidence type="ECO:0000259" key="2">
    <source>
        <dbReference type="Pfam" id="PF19575"/>
    </source>
</evidence>
<sequence length="326" mass="34725">MTAPTTPRTHISGPGSPRRDTAPDCAAPSGNTGRRGAPSPAATVPAAGSVPSPGARGRGSKERPQSAMRKEAAELGLPWCPEPLHGHRLEEFTKQIAAAYQGPGKPGIRLLSEATGKSRSRVHRLLKAAGVTLRPPVGGPGWTAPPGWAPPRRQPRVWTAEEIAELKLPRYAPGTRLSSQDRARLAEQVAAAYLGPLNPGLGLLAQATGLSRSTMYNLLLEAGVCLRPAGREPRTPAPHRQGQPAADRIKELKLPRYAPGTRLTGRKRARFRRRIAAAYQGPSQPSIRLIALASGIPPSTIRNLLAEAHVELRPAGRHPRSRPATP</sequence>
<accession>A0A1G9Z7G6</accession>
<feature type="domain" description="Helix-turn-helix" evidence="2">
    <location>
        <begin position="260"/>
        <end position="320"/>
    </location>
</feature>
<evidence type="ECO:0000256" key="1">
    <source>
        <dbReference type="SAM" id="MobiDB-lite"/>
    </source>
</evidence>
<dbReference type="STRING" id="310781.SAMN05216259_10324"/>
<organism evidence="3 4">
    <name type="scientific">Actinacidiphila guanduensis</name>
    <dbReference type="NCBI Taxonomy" id="310781"/>
    <lineage>
        <taxon>Bacteria</taxon>
        <taxon>Bacillati</taxon>
        <taxon>Actinomycetota</taxon>
        <taxon>Actinomycetes</taxon>
        <taxon>Kitasatosporales</taxon>
        <taxon>Streptomycetaceae</taxon>
        <taxon>Actinacidiphila</taxon>
    </lineage>
</organism>
<dbReference type="Pfam" id="PF19575">
    <property type="entry name" value="HTH_58"/>
    <property type="match status" value="2"/>
</dbReference>
<protein>
    <recommendedName>
        <fullName evidence="2">Helix-turn-helix domain-containing protein</fullName>
    </recommendedName>
</protein>
<keyword evidence="4" id="KW-1185">Reference proteome</keyword>
<feature type="region of interest" description="Disordered" evidence="1">
    <location>
        <begin position="1"/>
        <end position="74"/>
    </location>
</feature>
<dbReference type="Proteomes" id="UP000199341">
    <property type="component" value="Unassembled WGS sequence"/>
</dbReference>
<reference evidence="4" key="1">
    <citation type="submission" date="2016-10" db="EMBL/GenBank/DDBJ databases">
        <authorList>
            <person name="Varghese N."/>
            <person name="Submissions S."/>
        </authorList>
    </citation>
    <scope>NUCLEOTIDE SEQUENCE [LARGE SCALE GENOMIC DNA]</scope>
    <source>
        <strain evidence="4">CGMCC 4.2022</strain>
    </source>
</reference>
<dbReference type="EMBL" id="FNIE01000003">
    <property type="protein sequence ID" value="SDN16731.1"/>
    <property type="molecule type" value="Genomic_DNA"/>
</dbReference>
<dbReference type="InterPro" id="IPR045745">
    <property type="entry name" value="HTH_58_Actinobacteria-type"/>
</dbReference>